<dbReference type="Proteomes" id="UP000298663">
    <property type="component" value="Unassembled WGS sequence"/>
</dbReference>
<keyword evidence="2" id="KW-1185">Reference proteome</keyword>
<proteinExistence type="predicted"/>
<reference evidence="1 2" key="1">
    <citation type="journal article" date="2015" name="Genome Biol.">
        <title>Comparative genomics of Steinernema reveals deeply conserved gene regulatory networks.</title>
        <authorList>
            <person name="Dillman A.R."/>
            <person name="Macchietto M."/>
            <person name="Porter C.F."/>
            <person name="Rogers A."/>
            <person name="Williams B."/>
            <person name="Antoshechkin I."/>
            <person name="Lee M.M."/>
            <person name="Goodwin Z."/>
            <person name="Lu X."/>
            <person name="Lewis E.E."/>
            <person name="Goodrich-Blair H."/>
            <person name="Stock S.P."/>
            <person name="Adams B.J."/>
            <person name="Sternberg P.W."/>
            <person name="Mortazavi A."/>
        </authorList>
    </citation>
    <scope>NUCLEOTIDE SEQUENCE [LARGE SCALE GENOMIC DNA]</scope>
    <source>
        <strain evidence="1 2">ALL</strain>
    </source>
</reference>
<organism evidence="1 2">
    <name type="scientific">Steinernema carpocapsae</name>
    <name type="common">Entomopathogenic nematode</name>
    <dbReference type="NCBI Taxonomy" id="34508"/>
    <lineage>
        <taxon>Eukaryota</taxon>
        <taxon>Metazoa</taxon>
        <taxon>Ecdysozoa</taxon>
        <taxon>Nematoda</taxon>
        <taxon>Chromadorea</taxon>
        <taxon>Rhabditida</taxon>
        <taxon>Tylenchina</taxon>
        <taxon>Panagrolaimomorpha</taxon>
        <taxon>Strongyloidoidea</taxon>
        <taxon>Steinernematidae</taxon>
        <taxon>Steinernema</taxon>
    </lineage>
</organism>
<accession>A0A4V5ZZD0</accession>
<gene>
    <name evidence="1" type="ORF">L596_023195</name>
</gene>
<evidence type="ECO:0000313" key="1">
    <source>
        <dbReference type="EMBL" id="TKR66975.1"/>
    </source>
</evidence>
<dbReference type="AlphaFoldDB" id="A0A4V5ZZD0"/>
<protein>
    <submittedName>
        <fullName evidence="1">Uncharacterized protein</fullName>
    </submittedName>
</protein>
<dbReference type="EMBL" id="AZBU02000008">
    <property type="protein sequence ID" value="TKR66975.1"/>
    <property type="molecule type" value="Genomic_DNA"/>
</dbReference>
<evidence type="ECO:0000313" key="2">
    <source>
        <dbReference type="Proteomes" id="UP000298663"/>
    </source>
</evidence>
<reference evidence="1 2" key="2">
    <citation type="journal article" date="2019" name="G3 (Bethesda)">
        <title>Hybrid Assembly of the Genome of the Entomopathogenic Nematode Steinernema carpocapsae Identifies the X-Chromosome.</title>
        <authorList>
            <person name="Serra L."/>
            <person name="Macchietto M."/>
            <person name="Macias-Munoz A."/>
            <person name="McGill C.J."/>
            <person name="Rodriguez I.M."/>
            <person name="Rodriguez B."/>
            <person name="Murad R."/>
            <person name="Mortazavi A."/>
        </authorList>
    </citation>
    <scope>NUCLEOTIDE SEQUENCE [LARGE SCALE GENOMIC DNA]</scope>
    <source>
        <strain evidence="1 2">ALL</strain>
    </source>
</reference>
<name>A0A4V5ZZD0_STECR</name>
<comment type="caution">
    <text evidence="1">The sequence shown here is derived from an EMBL/GenBank/DDBJ whole genome shotgun (WGS) entry which is preliminary data.</text>
</comment>
<sequence length="80" mass="9035">MESTIGKASVENLFETYTKDMIFTVADRLALIAVYSLLNPLDGKYRFELYDWKRETNDPSDAAAAQRLERRMVLSGCGPA</sequence>